<feature type="region of interest" description="Disordered" evidence="4">
    <location>
        <begin position="424"/>
        <end position="457"/>
    </location>
</feature>
<dbReference type="Proteomes" id="UP000283530">
    <property type="component" value="Unassembled WGS sequence"/>
</dbReference>
<dbReference type="PANTHER" id="PTHR37888:SF4">
    <property type="entry name" value="OS07G0565300 PROTEIN"/>
    <property type="match status" value="1"/>
</dbReference>
<dbReference type="CDD" id="cd04369">
    <property type="entry name" value="Bromodomain"/>
    <property type="match status" value="1"/>
</dbReference>
<evidence type="ECO:0000256" key="3">
    <source>
        <dbReference type="SAM" id="Coils"/>
    </source>
</evidence>
<dbReference type="PANTHER" id="PTHR37888">
    <property type="entry name" value="DNA-BINDING BROMODOMAIN-CONTAINING PROTEIN"/>
    <property type="match status" value="1"/>
</dbReference>
<dbReference type="Gene3D" id="1.20.920.10">
    <property type="entry name" value="Bromodomain-like"/>
    <property type="match status" value="1"/>
</dbReference>
<keyword evidence="1 2" id="KW-0103">Bromodomain</keyword>
<feature type="region of interest" description="Disordered" evidence="4">
    <location>
        <begin position="111"/>
        <end position="138"/>
    </location>
</feature>
<sequence>MMGRWGTWEELVLGGAVVRHGTRAWGAVASELRARTLCPHGFTPQECEAKYEDLQERYSGCSAWFEELRKQRVAELKRELERSEDSIGSLQSKIESLMSEREGANGSFNCNAESTVPASNADGATPESPGKERSKDVLSAGSFTEDTLREWLPKTQVPVVDSAHEKTTEAKNCEELDPEKVGVRGLEIGCGNVKKRRGKRKRKGCNDVKEAASVGENEVFSANVVKAKEESSSGGCEQNLVPSCAGSARGIGEEELGLAGILDSIMEPDYTSPFRCRLESQKRSRYKKLIRRHVDFGTIRSHIGDGTILTDKELYRDLLLLCNNALVFFPIRSPEHKSALSLHRSIIERLRRIHPKHPVRPTSSVPVPGPGAGDMNLLLPQRNPVKPRSARPCNRKVAGKLVSGSVTSVGGKEPVGEVQLVECPVRKSVGRPAKGGSRGGRRKAESGGRGRKRARRR</sequence>
<gene>
    <name evidence="6" type="ORF">CKAN_01328000</name>
</gene>
<dbReference type="OrthoDB" id="1742084at2759"/>
<keyword evidence="7" id="KW-1185">Reference proteome</keyword>
<feature type="domain" description="Bromo" evidence="5">
    <location>
        <begin position="266"/>
        <end position="328"/>
    </location>
</feature>
<dbReference type="InterPro" id="IPR036427">
    <property type="entry name" value="Bromodomain-like_sf"/>
</dbReference>
<evidence type="ECO:0000256" key="1">
    <source>
        <dbReference type="ARBA" id="ARBA00023117"/>
    </source>
</evidence>
<dbReference type="SUPFAM" id="SSF47370">
    <property type="entry name" value="Bromodomain"/>
    <property type="match status" value="1"/>
</dbReference>
<dbReference type="PROSITE" id="PS50014">
    <property type="entry name" value="BROMODOMAIN_2"/>
    <property type="match status" value="1"/>
</dbReference>
<evidence type="ECO:0000259" key="5">
    <source>
        <dbReference type="PROSITE" id="PS50014"/>
    </source>
</evidence>
<accession>A0A443P101</accession>
<evidence type="ECO:0000256" key="2">
    <source>
        <dbReference type="PROSITE-ProRule" id="PRU00035"/>
    </source>
</evidence>
<evidence type="ECO:0000313" key="6">
    <source>
        <dbReference type="EMBL" id="RWR84464.1"/>
    </source>
</evidence>
<dbReference type="SMART" id="SM00297">
    <property type="entry name" value="BROMO"/>
    <property type="match status" value="1"/>
</dbReference>
<dbReference type="AlphaFoldDB" id="A0A443P101"/>
<dbReference type="EMBL" id="QPKB01000005">
    <property type="protein sequence ID" value="RWR84464.1"/>
    <property type="molecule type" value="Genomic_DNA"/>
</dbReference>
<keyword evidence="3" id="KW-0175">Coiled coil</keyword>
<protein>
    <submittedName>
        <fullName evidence="6">Bromodomain-containing protein</fullName>
    </submittedName>
</protein>
<feature type="coiled-coil region" evidence="3">
    <location>
        <begin position="66"/>
        <end position="100"/>
    </location>
</feature>
<organism evidence="6 7">
    <name type="scientific">Cinnamomum micranthum f. kanehirae</name>
    <dbReference type="NCBI Taxonomy" id="337451"/>
    <lineage>
        <taxon>Eukaryota</taxon>
        <taxon>Viridiplantae</taxon>
        <taxon>Streptophyta</taxon>
        <taxon>Embryophyta</taxon>
        <taxon>Tracheophyta</taxon>
        <taxon>Spermatophyta</taxon>
        <taxon>Magnoliopsida</taxon>
        <taxon>Magnoliidae</taxon>
        <taxon>Laurales</taxon>
        <taxon>Lauraceae</taxon>
        <taxon>Cinnamomum</taxon>
    </lineage>
</organism>
<name>A0A443P101_9MAGN</name>
<dbReference type="STRING" id="337451.A0A443P101"/>
<reference evidence="6 7" key="1">
    <citation type="journal article" date="2019" name="Nat. Plants">
        <title>Stout camphor tree genome fills gaps in understanding of flowering plant genome evolution.</title>
        <authorList>
            <person name="Chaw S.M."/>
            <person name="Liu Y.C."/>
            <person name="Wu Y.W."/>
            <person name="Wang H.Y."/>
            <person name="Lin C.I."/>
            <person name="Wu C.S."/>
            <person name="Ke H.M."/>
            <person name="Chang L.Y."/>
            <person name="Hsu C.Y."/>
            <person name="Yang H.T."/>
            <person name="Sudianto E."/>
            <person name="Hsu M.H."/>
            <person name="Wu K.P."/>
            <person name="Wang L.N."/>
            <person name="Leebens-Mack J.H."/>
            <person name="Tsai I.J."/>
        </authorList>
    </citation>
    <scope>NUCLEOTIDE SEQUENCE [LARGE SCALE GENOMIC DNA]</scope>
    <source>
        <strain evidence="7">cv. Chaw 1501</strain>
        <tissue evidence="6">Young leaves</tissue>
    </source>
</reference>
<evidence type="ECO:0000256" key="4">
    <source>
        <dbReference type="SAM" id="MobiDB-lite"/>
    </source>
</evidence>
<dbReference type="InterPro" id="IPR001487">
    <property type="entry name" value="Bromodomain"/>
</dbReference>
<comment type="caution">
    <text evidence="6">The sequence shown here is derived from an EMBL/GenBank/DDBJ whole genome shotgun (WGS) entry which is preliminary data.</text>
</comment>
<evidence type="ECO:0000313" key="7">
    <source>
        <dbReference type="Proteomes" id="UP000283530"/>
    </source>
</evidence>
<proteinExistence type="predicted"/>
<dbReference type="Pfam" id="PF00439">
    <property type="entry name" value="Bromodomain"/>
    <property type="match status" value="1"/>
</dbReference>